<feature type="transmembrane region" description="Helical" evidence="1">
    <location>
        <begin position="392"/>
        <end position="409"/>
    </location>
</feature>
<feature type="transmembrane region" description="Helical" evidence="1">
    <location>
        <begin position="107"/>
        <end position="127"/>
    </location>
</feature>
<feature type="transmembrane region" description="Helical" evidence="1">
    <location>
        <begin position="139"/>
        <end position="163"/>
    </location>
</feature>
<evidence type="ECO:0000313" key="2">
    <source>
        <dbReference type="EMBL" id="MBB5539522.1"/>
    </source>
</evidence>
<feature type="transmembrane region" description="Helical" evidence="1">
    <location>
        <begin position="281"/>
        <end position="300"/>
    </location>
</feature>
<feature type="transmembrane region" description="Helical" evidence="1">
    <location>
        <begin position="368"/>
        <end position="386"/>
    </location>
</feature>
<accession>A0A7W8XC92</accession>
<dbReference type="RefSeq" id="WP_018327468.1">
    <property type="nucleotide sequence ID" value="NZ_JACHBK010000021.1"/>
</dbReference>
<organism evidence="2 3">
    <name type="scientific">Rhizobium giardinii</name>
    <dbReference type="NCBI Taxonomy" id="56731"/>
    <lineage>
        <taxon>Bacteria</taxon>
        <taxon>Pseudomonadati</taxon>
        <taxon>Pseudomonadota</taxon>
        <taxon>Alphaproteobacteria</taxon>
        <taxon>Hyphomicrobiales</taxon>
        <taxon>Rhizobiaceae</taxon>
        <taxon>Rhizobium/Agrobacterium group</taxon>
        <taxon>Rhizobium</taxon>
    </lineage>
</organism>
<feature type="transmembrane region" description="Helical" evidence="1">
    <location>
        <begin position="244"/>
        <end position="261"/>
    </location>
</feature>
<feature type="transmembrane region" description="Helical" evidence="1">
    <location>
        <begin position="183"/>
        <end position="205"/>
    </location>
</feature>
<keyword evidence="1" id="KW-1133">Transmembrane helix</keyword>
<comment type="caution">
    <text evidence="2">The sequence shown here is derived from an EMBL/GenBank/DDBJ whole genome shotgun (WGS) entry which is preliminary data.</text>
</comment>
<feature type="transmembrane region" description="Helical" evidence="1">
    <location>
        <begin position="312"/>
        <end position="331"/>
    </location>
</feature>
<feature type="transmembrane region" description="Helical" evidence="1">
    <location>
        <begin position="43"/>
        <end position="63"/>
    </location>
</feature>
<keyword evidence="1" id="KW-0812">Transmembrane</keyword>
<keyword evidence="1" id="KW-0472">Membrane</keyword>
<keyword evidence="3" id="KW-1185">Reference proteome</keyword>
<gene>
    <name evidence="2" type="ORF">GGD55_006272</name>
</gene>
<name>A0A7W8XC92_9HYPH</name>
<evidence type="ECO:0000313" key="3">
    <source>
        <dbReference type="Proteomes" id="UP000585507"/>
    </source>
</evidence>
<protein>
    <submittedName>
        <fullName evidence="2">Uncharacterized protein</fullName>
    </submittedName>
</protein>
<sequence>MSYFAAALVFLLIGEALLAGGFGHPDLAIEAPETLVIVHTLAIGWLGLLFSGALLQFVPVLVATPLRAPKLALPALLFILCGLSLLIVGFLGLSGRFTVWPGVLPSGGFLLACGFGSLGWSLTATLLSARPLALPGKFVATGMAAMIATVVTGLCFTLGLSGFADEFHLTNLLAGGIGLHATMGLWGWMTVTAIGVSYRLLSMFLLSPEGDRQITALVWLSSVVALVLLLCALAATAFGLPTSVPLVVAAVIATAGLALYVRDIAQIYRQRRRRVPELNTVISLAAMIFLAAGAGLYVVATLTDTLDAQAGPIAYFIGVGWLTTLGLGQLYKIIPFMTWMECYGPVLGKAPVPRVQDLVSERVASRWFALYLLSVATAALMLLLQAGLAFRVASTAVMITTLGLVFQFMRSRRLSCAAPHIRLPDGVLMPPLFLPDFRHRR</sequence>
<evidence type="ECO:0000256" key="1">
    <source>
        <dbReference type="SAM" id="Phobius"/>
    </source>
</evidence>
<dbReference type="EMBL" id="JACHBK010000021">
    <property type="protein sequence ID" value="MBB5539522.1"/>
    <property type="molecule type" value="Genomic_DNA"/>
</dbReference>
<feature type="transmembrane region" description="Helical" evidence="1">
    <location>
        <begin position="75"/>
        <end position="95"/>
    </location>
</feature>
<reference evidence="2 3" key="1">
    <citation type="submission" date="2020-08" db="EMBL/GenBank/DDBJ databases">
        <title>Genomic Encyclopedia of Type Strains, Phase IV (KMG-V): Genome sequencing to study the core and pangenomes of soil and plant-associated prokaryotes.</title>
        <authorList>
            <person name="Whitman W."/>
        </authorList>
    </citation>
    <scope>NUCLEOTIDE SEQUENCE [LARGE SCALE GENOMIC DNA]</scope>
    <source>
        <strain evidence="2 3">SEMIA 4084</strain>
    </source>
</reference>
<dbReference type="AlphaFoldDB" id="A0A7W8XC92"/>
<feature type="transmembrane region" description="Helical" evidence="1">
    <location>
        <begin position="217"/>
        <end position="238"/>
    </location>
</feature>
<proteinExistence type="predicted"/>
<dbReference type="Proteomes" id="UP000585507">
    <property type="component" value="Unassembled WGS sequence"/>
</dbReference>